<gene>
    <name evidence="5" type="ORF">RI129_003101</name>
</gene>
<dbReference type="PANTHER" id="PTHR12243:SF69">
    <property type="entry name" value="SI:CH73-59F11.3"/>
    <property type="match status" value="1"/>
</dbReference>
<dbReference type="Pfam" id="PF10545">
    <property type="entry name" value="MADF_DNA_bdg"/>
    <property type="match status" value="1"/>
</dbReference>
<feature type="domain" description="BESS" evidence="4">
    <location>
        <begin position="211"/>
        <end position="250"/>
    </location>
</feature>
<dbReference type="GO" id="GO:0006357">
    <property type="term" value="P:regulation of transcription by RNA polymerase II"/>
    <property type="evidence" value="ECO:0007669"/>
    <property type="project" value="TreeGrafter"/>
</dbReference>
<feature type="compositionally biased region" description="Polar residues" evidence="2">
    <location>
        <begin position="146"/>
        <end position="175"/>
    </location>
</feature>
<dbReference type="Proteomes" id="UP001329430">
    <property type="component" value="Chromosome 2"/>
</dbReference>
<dbReference type="SMART" id="SM00595">
    <property type="entry name" value="MADF"/>
    <property type="match status" value="1"/>
</dbReference>
<dbReference type="InterPro" id="IPR006578">
    <property type="entry name" value="MADF-dom"/>
</dbReference>
<accession>A0AAN7VQD7</accession>
<dbReference type="PANTHER" id="PTHR12243">
    <property type="entry name" value="MADF DOMAIN TRANSCRIPTION FACTOR"/>
    <property type="match status" value="1"/>
</dbReference>
<sequence>MDVEKLISLVNNRKPLWDMTDKSYHMRDSQRKLWQEVAVEINANVDVVKNKWRGLRDTFRREFNKAKKYKSGDGAASVVTPKWPYFKMLLFLSNTVDRRKLHGNTSPQMIGANNSDSEAETMLEAVDNTDSQSIISETSQQISNSAIQQPSTSGTKATSSLSEPTSTIPLQPNKKTNSHLKYKKSEKQAIDEKFLQIERAKLDIYSRRQNADSEYQFLMSLLPFLTAVPKHRQMMVRTKMQQIFIEEEQLLTIHAPGASYRSYEETSTPSPMYRNSDSSRTSCYSNQLIPLDSPIPLTVEQSSEIPHYSIERRDISSQDISPQQSLSIQTLLSEFTE</sequence>
<proteinExistence type="predicted"/>
<evidence type="ECO:0000256" key="1">
    <source>
        <dbReference type="PROSITE-ProRule" id="PRU00371"/>
    </source>
</evidence>
<feature type="domain" description="MADF" evidence="3">
    <location>
        <begin position="5"/>
        <end position="97"/>
    </location>
</feature>
<evidence type="ECO:0000256" key="2">
    <source>
        <dbReference type="SAM" id="MobiDB-lite"/>
    </source>
</evidence>
<dbReference type="PROSITE" id="PS51029">
    <property type="entry name" value="MADF"/>
    <property type="match status" value="1"/>
</dbReference>
<keyword evidence="1" id="KW-0539">Nucleus</keyword>
<comment type="subcellular location">
    <subcellularLocation>
        <location evidence="1">Nucleus</location>
    </subcellularLocation>
</comment>
<name>A0AAN7VQD7_9COLE</name>
<dbReference type="InterPro" id="IPR039353">
    <property type="entry name" value="TF_Adf1"/>
</dbReference>
<evidence type="ECO:0000259" key="3">
    <source>
        <dbReference type="PROSITE" id="PS51029"/>
    </source>
</evidence>
<dbReference type="GO" id="GO:0003677">
    <property type="term" value="F:DNA binding"/>
    <property type="evidence" value="ECO:0007669"/>
    <property type="project" value="InterPro"/>
</dbReference>
<evidence type="ECO:0008006" key="7">
    <source>
        <dbReference type="Google" id="ProtNLM"/>
    </source>
</evidence>
<dbReference type="AlphaFoldDB" id="A0AAN7VQD7"/>
<evidence type="ECO:0000259" key="4">
    <source>
        <dbReference type="PROSITE" id="PS51031"/>
    </source>
</evidence>
<dbReference type="GO" id="GO:0005667">
    <property type="term" value="C:transcription regulator complex"/>
    <property type="evidence" value="ECO:0007669"/>
    <property type="project" value="TreeGrafter"/>
</dbReference>
<dbReference type="EMBL" id="JAVRBK010000002">
    <property type="protein sequence ID" value="KAK5648209.1"/>
    <property type="molecule type" value="Genomic_DNA"/>
</dbReference>
<organism evidence="5 6">
    <name type="scientific">Pyrocoelia pectoralis</name>
    <dbReference type="NCBI Taxonomy" id="417401"/>
    <lineage>
        <taxon>Eukaryota</taxon>
        <taxon>Metazoa</taxon>
        <taxon>Ecdysozoa</taxon>
        <taxon>Arthropoda</taxon>
        <taxon>Hexapoda</taxon>
        <taxon>Insecta</taxon>
        <taxon>Pterygota</taxon>
        <taxon>Neoptera</taxon>
        <taxon>Endopterygota</taxon>
        <taxon>Coleoptera</taxon>
        <taxon>Polyphaga</taxon>
        <taxon>Elateriformia</taxon>
        <taxon>Elateroidea</taxon>
        <taxon>Lampyridae</taxon>
        <taxon>Lampyrinae</taxon>
        <taxon>Pyrocoelia</taxon>
    </lineage>
</organism>
<evidence type="ECO:0000313" key="6">
    <source>
        <dbReference type="Proteomes" id="UP001329430"/>
    </source>
</evidence>
<dbReference type="PROSITE" id="PS51031">
    <property type="entry name" value="BESS"/>
    <property type="match status" value="1"/>
</dbReference>
<dbReference type="InterPro" id="IPR004210">
    <property type="entry name" value="BESS_motif"/>
</dbReference>
<dbReference type="GO" id="GO:0005634">
    <property type="term" value="C:nucleus"/>
    <property type="evidence" value="ECO:0007669"/>
    <property type="project" value="UniProtKB-SubCell"/>
</dbReference>
<reference evidence="5 6" key="1">
    <citation type="journal article" date="2024" name="Insects">
        <title>An Improved Chromosome-Level Genome Assembly of the Firefly Pyrocoelia pectoralis.</title>
        <authorList>
            <person name="Fu X."/>
            <person name="Meyer-Rochow V.B."/>
            <person name="Ballantyne L."/>
            <person name="Zhu X."/>
        </authorList>
    </citation>
    <scope>NUCLEOTIDE SEQUENCE [LARGE SCALE GENOMIC DNA]</scope>
    <source>
        <strain evidence="5">XCY_ONT2</strain>
    </source>
</reference>
<keyword evidence="6" id="KW-1185">Reference proteome</keyword>
<dbReference type="Pfam" id="PF02944">
    <property type="entry name" value="BESS"/>
    <property type="match status" value="1"/>
</dbReference>
<protein>
    <recommendedName>
        <fullName evidence="7">MADF domain-containing protein</fullName>
    </recommendedName>
</protein>
<feature type="region of interest" description="Disordered" evidence="2">
    <location>
        <begin position="138"/>
        <end position="183"/>
    </location>
</feature>
<comment type="caution">
    <text evidence="5">The sequence shown here is derived from an EMBL/GenBank/DDBJ whole genome shotgun (WGS) entry which is preliminary data.</text>
</comment>
<evidence type="ECO:0000313" key="5">
    <source>
        <dbReference type="EMBL" id="KAK5648209.1"/>
    </source>
</evidence>